<feature type="compositionally biased region" description="Polar residues" evidence="1">
    <location>
        <begin position="118"/>
        <end position="128"/>
    </location>
</feature>
<feature type="region of interest" description="Disordered" evidence="1">
    <location>
        <begin position="1"/>
        <end position="145"/>
    </location>
</feature>
<reference evidence="2" key="1">
    <citation type="submission" date="2023-03" db="EMBL/GenBank/DDBJ databases">
        <title>Complete genome of Cladonia borealis.</title>
        <authorList>
            <person name="Park H."/>
        </authorList>
    </citation>
    <scope>NUCLEOTIDE SEQUENCE</scope>
    <source>
        <strain evidence="2">ANT050790</strain>
    </source>
</reference>
<evidence type="ECO:0000313" key="2">
    <source>
        <dbReference type="EMBL" id="KAK0517064.1"/>
    </source>
</evidence>
<gene>
    <name evidence="2" type="ORF">JMJ35_000219</name>
</gene>
<dbReference type="AlphaFoldDB" id="A0AA39V7T7"/>
<organism evidence="2 3">
    <name type="scientific">Cladonia borealis</name>
    <dbReference type="NCBI Taxonomy" id="184061"/>
    <lineage>
        <taxon>Eukaryota</taxon>
        <taxon>Fungi</taxon>
        <taxon>Dikarya</taxon>
        <taxon>Ascomycota</taxon>
        <taxon>Pezizomycotina</taxon>
        <taxon>Lecanoromycetes</taxon>
        <taxon>OSLEUM clade</taxon>
        <taxon>Lecanoromycetidae</taxon>
        <taxon>Lecanorales</taxon>
        <taxon>Lecanorineae</taxon>
        <taxon>Cladoniaceae</taxon>
        <taxon>Cladonia</taxon>
    </lineage>
</organism>
<feature type="compositionally biased region" description="Polar residues" evidence="1">
    <location>
        <begin position="32"/>
        <end position="61"/>
    </location>
</feature>
<sequence length="145" mass="14990">MSKEYEGQDPLVLAQQAERDLNSHGAKHGWSSGESANESGVDTNVTTKFPGSTVKVGSSASGAGDNREIPVDEGGDIISRPGEKGGSGRPTKARDFEGPGGPETKQALYEEANPGNDDVTSNVRQGNETVRPAGQMSGHGTYGSS</sequence>
<comment type="caution">
    <text evidence="2">The sequence shown here is derived from an EMBL/GenBank/DDBJ whole genome shotgun (WGS) entry which is preliminary data.</text>
</comment>
<accession>A0AA39V7T7</accession>
<protein>
    <submittedName>
        <fullName evidence="2">Uncharacterized protein</fullName>
    </submittedName>
</protein>
<proteinExistence type="predicted"/>
<evidence type="ECO:0000256" key="1">
    <source>
        <dbReference type="SAM" id="MobiDB-lite"/>
    </source>
</evidence>
<dbReference type="EMBL" id="JAFEKC020000001">
    <property type="protein sequence ID" value="KAK0517064.1"/>
    <property type="molecule type" value="Genomic_DNA"/>
</dbReference>
<dbReference type="Proteomes" id="UP001166286">
    <property type="component" value="Unassembled WGS sequence"/>
</dbReference>
<name>A0AA39V7T7_9LECA</name>
<evidence type="ECO:0000313" key="3">
    <source>
        <dbReference type="Proteomes" id="UP001166286"/>
    </source>
</evidence>
<keyword evidence="3" id="KW-1185">Reference proteome</keyword>